<dbReference type="InterPro" id="IPR058210">
    <property type="entry name" value="SACS/Nov_dom"/>
</dbReference>
<dbReference type="InterPro" id="IPR052957">
    <property type="entry name" value="Auxin_embryo_med"/>
</dbReference>
<keyword evidence="4" id="KW-1185">Reference proteome</keyword>
<evidence type="ECO:0000259" key="2">
    <source>
        <dbReference type="Pfam" id="PF25794"/>
    </source>
</evidence>
<sequence length="869" mass="98582">MESSSSAAAMASAREHVERIRRERFYIGREERNPLAEDIHQAVSYLSEELYSKDVHFLMELIKNVEDNEYPLDVAPALEFVITKKDITATGADSTLLVFNNERGFSSANIESICRIGKSTKKGNRHLGYIGEKGIGFKSVFLVSSQPHIFSSGYQIKFNEKSSADCIGYIVPQWIDGKPDIEDIQAIYGGSNILPTTIIILPLKTDKILAVKKELSTTHPEILLFLSKIRQLPVRELNNDPKASKISQISISSEVNYTTRKDIDAESYTLHLAMQEDGKGKEEECSYYMWKQKFVVKPECRIQKRMEVDQWVITLAFPHGQRLSRGAQSPGVYAFLPTEMVTNLPFIIQADFLLASSRESILFDNQWNRGILDCVPSAFVNAFGSLLKSSSNAPLFALLPIFRFLPIRASSIAVFDTVRLSIENKVIAEDIMPCESCTTEKVFHKSTEVSRLDSAFWRILNMVQKQGIDMQNLSSHDTFILSSYLDCQEYNDVLGFLGIGYVDREWYGKCIDGLNLVKEVSEEVYLEILSFVAENWTKFSRTTMMVVPHQVVDKVPLLDLEYYGDEIRLYTEELRKTGLTAGLKEAWEEIYCYRDELIALGAKVGLEQGATFVIPGLNMPSDVSDVTPESVVSLLKCIRIWRKNGSALPENFMSMINLKWVKTTAGYRVPNGCILYDSVCSSHVHRDDGPFIDEVVYETNLPLTVKSRYLRCFMNLRIVLAFLADPINISAEKRHEMVACLANVVVYETNLPLTVTYQVGLNSGRNLLVTSAGFFRWERENSRFFVTKTDELGALGNVEKIEYVAYFAEEISKGLLFEKPEQVAALTDLVQIGYLLDFDVRAVQIFLRLKNLRLFEEDEQFLLHFAILC</sequence>
<dbReference type="PANTHER" id="PTHR32387:SF9">
    <property type="entry name" value="RING-TYPE DOMAIN-CONTAINING PROTEIN"/>
    <property type="match status" value="1"/>
</dbReference>
<dbReference type="Gene3D" id="3.30.565.10">
    <property type="entry name" value="Histidine kinase-like ATPase, C-terminal domain"/>
    <property type="match status" value="1"/>
</dbReference>
<gene>
    <name evidence="3" type="primary">ga12461</name>
    <name evidence="3" type="ORF">PR202_ga12461</name>
</gene>
<dbReference type="InterPro" id="IPR036890">
    <property type="entry name" value="HATPase_C_sf"/>
</dbReference>
<dbReference type="NCBIfam" id="NF047352">
    <property type="entry name" value="P_loop_sacsin"/>
    <property type="match status" value="1"/>
</dbReference>
<dbReference type="SUPFAM" id="SSF55874">
    <property type="entry name" value="ATPase domain of HSP90 chaperone/DNA topoisomerase II/histidine kinase"/>
    <property type="match status" value="1"/>
</dbReference>
<dbReference type="PANTHER" id="PTHR32387">
    <property type="entry name" value="WU:FJ29H11"/>
    <property type="match status" value="1"/>
</dbReference>
<reference evidence="3" key="2">
    <citation type="submission" date="2021-12" db="EMBL/GenBank/DDBJ databases">
        <title>Resequencing data analysis of finger millet.</title>
        <authorList>
            <person name="Hatakeyama M."/>
            <person name="Aluri S."/>
            <person name="Balachadran M.T."/>
            <person name="Sivarajan S.R."/>
            <person name="Poveda L."/>
            <person name="Shimizu-Inatsugi R."/>
            <person name="Schlapbach R."/>
            <person name="Sreeman S.M."/>
            <person name="Shimizu K.K."/>
        </authorList>
    </citation>
    <scope>NUCLEOTIDE SEQUENCE</scope>
</reference>
<dbReference type="EMBL" id="BQKI01000005">
    <property type="protein sequence ID" value="GJM95690.1"/>
    <property type="molecule type" value="Genomic_DNA"/>
</dbReference>
<evidence type="ECO:0000256" key="1">
    <source>
        <dbReference type="ARBA" id="ARBA00011738"/>
    </source>
</evidence>
<organism evidence="3 4">
    <name type="scientific">Eleusine coracana subsp. coracana</name>
    <dbReference type="NCBI Taxonomy" id="191504"/>
    <lineage>
        <taxon>Eukaryota</taxon>
        <taxon>Viridiplantae</taxon>
        <taxon>Streptophyta</taxon>
        <taxon>Embryophyta</taxon>
        <taxon>Tracheophyta</taxon>
        <taxon>Spermatophyta</taxon>
        <taxon>Magnoliopsida</taxon>
        <taxon>Liliopsida</taxon>
        <taxon>Poales</taxon>
        <taxon>Poaceae</taxon>
        <taxon>PACMAD clade</taxon>
        <taxon>Chloridoideae</taxon>
        <taxon>Cynodonteae</taxon>
        <taxon>Eleusininae</taxon>
        <taxon>Eleusine</taxon>
    </lineage>
</organism>
<evidence type="ECO:0000313" key="4">
    <source>
        <dbReference type="Proteomes" id="UP001054889"/>
    </source>
</evidence>
<feature type="domain" description="Sacsin/Nov" evidence="2">
    <location>
        <begin position="56"/>
        <end position="152"/>
    </location>
</feature>
<comment type="caution">
    <text evidence="3">The sequence shown here is derived from an EMBL/GenBank/DDBJ whole genome shotgun (WGS) entry which is preliminary data.</text>
</comment>
<comment type="subunit">
    <text evidence="1">Homodimer.</text>
</comment>
<dbReference type="Pfam" id="PF25794">
    <property type="entry name" value="SACS"/>
    <property type="match status" value="1"/>
</dbReference>
<dbReference type="Proteomes" id="UP001054889">
    <property type="component" value="Unassembled WGS sequence"/>
</dbReference>
<evidence type="ECO:0000313" key="3">
    <source>
        <dbReference type="EMBL" id="GJM95690.1"/>
    </source>
</evidence>
<reference evidence="3" key="1">
    <citation type="journal article" date="2018" name="DNA Res.">
        <title>Multiple hybrid de novo genome assembly of finger millet, an orphan allotetraploid crop.</title>
        <authorList>
            <person name="Hatakeyama M."/>
            <person name="Aluri S."/>
            <person name="Balachadran M.T."/>
            <person name="Sivarajan S.R."/>
            <person name="Patrignani A."/>
            <person name="Gruter S."/>
            <person name="Poveda L."/>
            <person name="Shimizu-Inatsugi R."/>
            <person name="Baeten J."/>
            <person name="Francoijs K.J."/>
            <person name="Nataraja K.N."/>
            <person name="Reddy Y.A.N."/>
            <person name="Phadnis S."/>
            <person name="Ravikumar R.L."/>
            <person name="Schlapbach R."/>
            <person name="Sreeman S.M."/>
            <person name="Shimizu K.K."/>
        </authorList>
    </citation>
    <scope>NUCLEOTIDE SEQUENCE</scope>
</reference>
<name>A0AAV5CC50_ELECO</name>
<proteinExistence type="predicted"/>
<accession>A0AAV5CC50</accession>
<dbReference type="AlphaFoldDB" id="A0AAV5CC50"/>
<protein>
    <recommendedName>
        <fullName evidence="2">Sacsin/Nov domain-containing protein</fullName>
    </recommendedName>
</protein>